<name>A0AAW1EF89_ZOAVI</name>
<reference evidence="2 3" key="1">
    <citation type="journal article" date="2024" name="Genome Biol. Evol.">
        <title>Chromosome-level genome assembly of the viviparous eelpout Zoarces viviparus.</title>
        <authorList>
            <person name="Fuhrmann N."/>
            <person name="Brasseur M.V."/>
            <person name="Bakowski C.E."/>
            <person name="Podsiadlowski L."/>
            <person name="Prost S."/>
            <person name="Krehenwinkel H."/>
            <person name="Mayer C."/>
        </authorList>
    </citation>
    <scope>NUCLEOTIDE SEQUENCE [LARGE SCALE GENOMIC DNA]</scope>
    <source>
        <strain evidence="2">NO-MEL_2022_Ind0_liver</strain>
    </source>
</reference>
<feature type="region of interest" description="Disordered" evidence="1">
    <location>
        <begin position="18"/>
        <end position="47"/>
    </location>
</feature>
<keyword evidence="3" id="KW-1185">Reference proteome</keyword>
<organism evidence="2 3">
    <name type="scientific">Zoarces viviparus</name>
    <name type="common">Viviparous eelpout</name>
    <name type="synonym">Blennius viviparus</name>
    <dbReference type="NCBI Taxonomy" id="48416"/>
    <lineage>
        <taxon>Eukaryota</taxon>
        <taxon>Metazoa</taxon>
        <taxon>Chordata</taxon>
        <taxon>Craniata</taxon>
        <taxon>Vertebrata</taxon>
        <taxon>Euteleostomi</taxon>
        <taxon>Actinopterygii</taxon>
        <taxon>Neopterygii</taxon>
        <taxon>Teleostei</taxon>
        <taxon>Neoteleostei</taxon>
        <taxon>Acanthomorphata</taxon>
        <taxon>Eupercaria</taxon>
        <taxon>Perciformes</taxon>
        <taxon>Cottioidei</taxon>
        <taxon>Zoarcales</taxon>
        <taxon>Zoarcidae</taxon>
        <taxon>Zoarcinae</taxon>
        <taxon>Zoarces</taxon>
    </lineage>
</organism>
<gene>
    <name evidence="2" type="ORF">VZT92_020938</name>
</gene>
<accession>A0AAW1EF89</accession>
<comment type="caution">
    <text evidence="2">The sequence shown here is derived from an EMBL/GenBank/DDBJ whole genome shotgun (WGS) entry which is preliminary data.</text>
</comment>
<dbReference type="AlphaFoldDB" id="A0AAW1EF89"/>
<dbReference type="EMBL" id="JBCEZU010000329">
    <property type="protein sequence ID" value="KAK9521101.1"/>
    <property type="molecule type" value="Genomic_DNA"/>
</dbReference>
<evidence type="ECO:0000256" key="1">
    <source>
        <dbReference type="SAM" id="MobiDB-lite"/>
    </source>
</evidence>
<proteinExistence type="predicted"/>
<feature type="compositionally biased region" description="Basic and acidic residues" evidence="1">
    <location>
        <begin position="36"/>
        <end position="46"/>
    </location>
</feature>
<protein>
    <submittedName>
        <fullName evidence="2">Uncharacterized protein</fullName>
    </submittedName>
</protein>
<evidence type="ECO:0000313" key="3">
    <source>
        <dbReference type="Proteomes" id="UP001488805"/>
    </source>
</evidence>
<sequence length="101" mass="10876">MGRGESGGQAQRLVHLMPQRGLTQPPFVAQSAGQRRKADTKNRQDSLQDTVRAIASHRQQDKAVSCLDSSLARSLQLSHGTGLTATLLLEPAHRYSEASAA</sequence>
<dbReference type="Proteomes" id="UP001488805">
    <property type="component" value="Unassembled WGS sequence"/>
</dbReference>
<evidence type="ECO:0000313" key="2">
    <source>
        <dbReference type="EMBL" id="KAK9521101.1"/>
    </source>
</evidence>